<organism evidence="3 4">
    <name type="scientific">Methanobacterium formicicum</name>
    <dbReference type="NCBI Taxonomy" id="2162"/>
    <lineage>
        <taxon>Archaea</taxon>
        <taxon>Methanobacteriati</taxon>
        <taxon>Methanobacteriota</taxon>
        <taxon>Methanomada group</taxon>
        <taxon>Methanobacteria</taxon>
        <taxon>Methanobacteriales</taxon>
        <taxon>Methanobacteriaceae</taxon>
        <taxon>Methanobacterium</taxon>
    </lineage>
</organism>
<dbReference type="InterPro" id="IPR036265">
    <property type="entry name" value="HIT-like_sf"/>
</dbReference>
<dbReference type="PROSITE" id="PS51084">
    <property type="entry name" value="HIT_2"/>
    <property type="match status" value="1"/>
</dbReference>
<evidence type="ECO:0000313" key="3">
    <source>
        <dbReference type="EMBL" id="MBF4475849.1"/>
    </source>
</evidence>
<dbReference type="Gene3D" id="3.30.428.10">
    <property type="entry name" value="HIT-like"/>
    <property type="match status" value="1"/>
</dbReference>
<feature type="domain" description="HIT" evidence="2">
    <location>
        <begin position="6"/>
        <end position="116"/>
    </location>
</feature>
<dbReference type="Proteomes" id="UP000606900">
    <property type="component" value="Unassembled WGS sequence"/>
</dbReference>
<sequence length="156" mass="18463">MIFMNNSCEYCQIDGGYGELIGETTHWMVYLAPSQRYLGTCVVALKRHCNNLSQVSNEEWTDFARVVQKMEESLEQIFQPTLYNWSCYKNSVFRKPNPNPEIHWHFIPRYQDPVYFEGIEFHDPDFGYIPRPEKREIPPKAMEKLAIKLKNSFTSK</sequence>
<dbReference type="EMBL" id="JADIIL010000037">
    <property type="protein sequence ID" value="MBF4475849.1"/>
    <property type="molecule type" value="Genomic_DNA"/>
</dbReference>
<accession>A0A843ALU0</accession>
<dbReference type="GO" id="GO:0003824">
    <property type="term" value="F:catalytic activity"/>
    <property type="evidence" value="ECO:0007669"/>
    <property type="project" value="InterPro"/>
</dbReference>
<comment type="caution">
    <text evidence="3">The sequence shown here is derived from an EMBL/GenBank/DDBJ whole genome shotgun (WGS) entry which is preliminary data.</text>
</comment>
<proteinExistence type="predicted"/>
<dbReference type="AlphaFoldDB" id="A0A843ALU0"/>
<protein>
    <submittedName>
        <fullName evidence="3">HIT family protein</fullName>
    </submittedName>
</protein>
<evidence type="ECO:0000256" key="1">
    <source>
        <dbReference type="PROSITE-ProRule" id="PRU00464"/>
    </source>
</evidence>
<dbReference type="InterPro" id="IPR011146">
    <property type="entry name" value="HIT-like"/>
</dbReference>
<evidence type="ECO:0000313" key="4">
    <source>
        <dbReference type="Proteomes" id="UP000606900"/>
    </source>
</evidence>
<dbReference type="Pfam" id="PF01230">
    <property type="entry name" value="HIT"/>
    <property type="match status" value="1"/>
</dbReference>
<dbReference type="SUPFAM" id="SSF54197">
    <property type="entry name" value="HIT-like"/>
    <property type="match status" value="1"/>
</dbReference>
<name>A0A843ALU0_METFO</name>
<reference evidence="3" key="1">
    <citation type="submission" date="2020-10" db="EMBL/GenBank/DDBJ databases">
        <title>Dehalococcoides mccartyi of a TCE/Cr reducing biochatode.</title>
        <authorList>
            <person name="Matturro B."/>
        </authorList>
    </citation>
    <scope>NUCLEOTIDE SEQUENCE</scope>
    <source>
        <strain evidence="3">Bin2</strain>
    </source>
</reference>
<gene>
    <name evidence="3" type="ORF">ISP06_10345</name>
</gene>
<comment type="caution">
    <text evidence="1">Lacks conserved residue(s) required for the propagation of feature annotation.</text>
</comment>
<evidence type="ECO:0000259" key="2">
    <source>
        <dbReference type="PROSITE" id="PS51084"/>
    </source>
</evidence>